<reference evidence="3" key="1">
    <citation type="submission" date="2020-02" db="EMBL/GenBank/DDBJ databases">
        <title>Development of a multiplex PCR-based assay for rapid serotyping of Erysipelothrix species.</title>
        <authorList>
            <person name="Shimoji Y."/>
            <person name="Shiraiwa K."/>
            <person name="Tominaga H."/>
            <person name="Nishikawa S."/>
            <person name="Eguchi M."/>
            <person name="Hikono H."/>
            <person name="Ogawa Y."/>
        </authorList>
    </citation>
    <scope>NUCLEOTIDE SEQUENCE</scope>
    <source>
        <strain evidence="3">L136</strain>
    </source>
</reference>
<dbReference type="Pfam" id="PF13477">
    <property type="entry name" value="Glyco_trans_4_2"/>
    <property type="match status" value="1"/>
</dbReference>
<dbReference type="AlphaFoldDB" id="A0A6S6I3Q7"/>
<organism evidence="3">
    <name type="scientific">Erysipelothrix tonsillarum</name>
    <dbReference type="NCBI Taxonomy" id="38402"/>
    <lineage>
        <taxon>Bacteria</taxon>
        <taxon>Bacillati</taxon>
        <taxon>Bacillota</taxon>
        <taxon>Erysipelotrichia</taxon>
        <taxon>Erysipelotrichales</taxon>
        <taxon>Erysipelotrichaceae</taxon>
        <taxon>Erysipelothrix</taxon>
    </lineage>
</organism>
<dbReference type="EMBL" id="LC528618">
    <property type="protein sequence ID" value="BCB22853.1"/>
    <property type="molecule type" value="Genomic_DNA"/>
</dbReference>
<dbReference type="PANTHER" id="PTHR12526:SF630">
    <property type="entry name" value="GLYCOSYLTRANSFERASE"/>
    <property type="match status" value="1"/>
</dbReference>
<keyword evidence="3" id="KW-0808">Transferase</keyword>
<evidence type="ECO:0000313" key="3">
    <source>
        <dbReference type="EMBL" id="BCB22853.1"/>
    </source>
</evidence>
<name>A0A6S6I3Q7_9FIRM</name>
<protein>
    <submittedName>
        <fullName evidence="3">Glycosyltransferase family 4 protein</fullName>
    </submittedName>
</protein>
<dbReference type="PANTHER" id="PTHR12526">
    <property type="entry name" value="GLYCOSYLTRANSFERASE"/>
    <property type="match status" value="1"/>
</dbReference>
<dbReference type="GO" id="GO:0016757">
    <property type="term" value="F:glycosyltransferase activity"/>
    <property type="evidence" value="ECO:0007669"/>
    <property type="project" value="InterPro"/>
</dbReference>
<dbReference type="Pfam" id="PF00534">
    <property type="entry name" value="Glycos_transf_1"/>
    <property type="match status" value="1"/>
</dbReference>
<dbReference type="Gene3D" id="3.40.50.2000">
    <property type="entry name" value="Glycogen Phosphorylase B"/>
    <property type="match status" value="2"/>
</dbReference>
<accession>A0A6S6I3Q7</accession>
<evidence type="ECO:0000259" key="1">
    <source>
        <dbReference type="Pfam" id="PF00534"/>
    </source>
</evidence>
<feature type="domain" description="Glycosyl transferase family 1" evidence="1">
    <location>
        <begin position="201"/>
        <end position="343"/>
    </location>
</feature>
<sequence>MKKLKKMRIMIMNKILFTAKVDSHILAFHLPYLKYFKSKGFEVHVASGGDEVIPYCDVKYNISFGSNPFSRELKKSIKHLNKILEQNNFSIVHTHTAIASVLTRISCAKITAYTPRVMYTAHGFHFLKGGKIKDWILYYPIEKALSKYTDDLILINHEDYELAVKKNMAKRVHYIDGIGVDINKFWDSTNETSDSLCTQLEGKFVITFVAELNNNKNQIDLLNAIKILHKSHPNIVLLLVGIGENQKFYREFVDIYGLNENVKLLGYRNDVPQILKCTDLYVSTSRREGLGLNIIEAIASGLYVIAYRGRGHNEIIIDGVNGQLIDHTLDSLTEAILTNIETPHPRTEEQFKSVEKFDCSNAIKKMKEIYEDFE</sequence>
<evidence type="ECO:0000259" key="2">
    <source>
        <dbReference type="Pfam" id="PF13477"/>
    </source>
</evidence>
<proteinExistence type="predicted"/>
<feature type="domain" description="Glycosyltransferase subfamily 4-like N-terminal" evidence="2">
    <location>
        <begin position="14"/>
        <end position="154"/>
    </location>
</feature>
<dbReference type="InterPro" id="IPR028098">
    <property type="entry name" value="Glyco_trans_4-like_N"/>
</dbReference>
<dbReference type="SUPFAM" id="SSF53756">
    <property type="entry name" value="UDP-Glycosyltransferase/glycogen phosphorylase"/>
    <property type="match status" value="1"/>
</dbReference>
<dbReference type="CDD" id="cd03808">
    <property type="entry name" value="GT4_CapM-like"/>
    <property type="match status" value="1"/>
</dbReference>
<dbReference type="InterPro" id="IPR001296">
    <property type="entry name" value="Glyco_trans_1"/>
</dbReference>